<evidence type="ECO:0000313" key="2">
    <source>
        <dbReference type="EMBL" id="EFK55112.1"/>
    </source>
</evidence>
<dbReference type="AlphaFoldDB" id="D7WB81"/>
<name>D7WB81_9CORY</name>
<sequence>MTNCVAVCILNSHGTSSVDLTLRFPAAFSLLSGFLDLQSPPPAIAVAVAACGPEHIRLSTSPPPRPATPPRHRDTQWFRHPGHATVTCASLPTFQSTLKL</sequence>
<dbReference type="Proteomes" id="UP000004208">
    <property type="component" value="Unassembled WGS sequence"/>
</dbReference>
<dbReference type="STRING" id="585529.HMPREF0291_10370"/>
<comment type="caution">
    <text evidence="2">The sequence shown here is derived from an EMBL/GenBank/DDBJ whole genome shotgun (WGS) entry which is preliminary data.</text>
</comment>
<feature type="region of interest" description="Disordered" evidence="1">
    <location>
        <begin position="57"/>
        <end position="77"/>
    </location>
</feature>
<keyword evidence="3" id="KW-1185">Reference proteome</keyword>
<reference evidence="2" key="1">
    <citation type="submission" date="2010-06" db="EMBL/GenBank/DDBJ databases">
        <authorList>
            <person name="Muzny D."/>
            <person name="Qin X."/>
            <person name="Buhay C."/>
            <person name="Dugan-Rocha S."/>
            <person name="Ding Y."/>
            <person name="Chen G."/>
            <person name="Hawes A."/>
            <person name="Holder M."/>
            <person name="Jhangiani S."/>
            <person name="Johnson A."/>
            <person name="Khan Z."/>
            <person name="Li Z."/>
            <person name="Liu W."/>
            <person name="Liu X."/>
            <person name="Perez L."/>
            <person name="Shen H."/>
            <person name="Wang Q."/>
            <person name="Watt J."/>
            <person name="Xi L."/>
            <person name="Xin Y."/>
            <person name="Zhou J."/>
            <person name="Deng J."/>
            <person name="Jiang H."/>
            <person name="Liu Y."/>
            <person name="Qu J."/>
            <person name="Song X.-Z."/>
            <person name="Zhang L."/>
            <person name="Villasana D."/>
            <person name="Johnson A."/>
            <person name="Liu J."/>
            <person name="Liyanage D."/>
            <person name="Lorensuhewa L."/>
            <person name="Robinson T."/>
            <person name="Song A."/>
            <person name="Song B.-B."/>
            <person name="Dinh H."/>
            <person name="Thornton R."/>
            <person name="Coyle M."/>
            <person name="Francisco L."/>
            <person name="Jackson L."/>
            <person name="Javaid M."/>
            <person name="Korchina V."/>
            <person name="Kovar C."/>
            <person name="Mata R."/>
            <person name="Mathew T."/>
            <person name="Ngo R."/>
            <person name="Nguyen L."/>
            <person name="Nguyen N."/>
            <person name="Okwuonu G."/>
            <person name="Ongeri F."/>
            <person name="Pham C."/>
            <person name="Simmons D."/>
            <person name="Wilczek-Boney K."/>
            <person name="Hale W."/>
            <person name="Jakkamsetti A."/>
            <person name="Pham P."/>
            <person name="Ruth R."/>
            <person name="San Lucas F."/>
            <person name="Warren J."/>
            <person name="Zhang J."/>
            <person name="Zhao Z."/>
            <person name="Zhou C."/>
            <person name="Zhu D."/>
            <person name="Lee S."/>
            <person name="Bess C."/>
            <person name="Blankenburg K."/>
            <person name="Forbes L."/>
            <person name="Fu Q."/>
            <person name="Gubbala S."/>
            <person name="Hirani K."/>
            <person name="Jayaseelan J.C."/>
            <person name="Lara F."/>
            <person name="Munidasa M."/>
            <person name="Palculict T."/>
            <person name="Patil S."/>
            <person name="Pu L.-L."/>
            <person name="Saada N."/>
            <person name="Tang L."/>
            <person name="Weissenberger G."/>
            <person name="Zhu Y."/>
            <person name="Hemphill L."/>
            <person name="Shang Y."/>
            <person name="Youmans B."/>
            <person name="Ayvaz T."/>
            <person name="Ross M."/>
            <person name="Santibanez J."/>
            <person name="Aqrawi P."/>
            <person name="Gross S."/>
            <person name="Joshi V."/>
            <person name="Fowler G."/>
            <person name="Nazareth L."/>
            <person name="Reid J."/>
            <person name="Worley K."/>
            <person name="Petrosino J."/>
            <person name="Highlander S."/>
            <person name="Gibbs R."/>
        </authorList>
    </citation>
    <scope>NUCLEOTIDE SEQUENCE [LARGE SCALE GENOMIC DNA]</scope>
    <source>
        <strain evidence="2">ATCC 33030</strain>
    </source>
</reference>
<evidence type="ECO:0000256" key="1">
    <source>
        <dbReference type="SAM" id="MobiDB-lite"/>
    </source>
</evidence>
<accession>D7WB81</accession>
<gene>
    <name evidence="2" type="ORF">HMPREF0291_10370</name>
</gene>
<proteinExistence type="predicted"/>
<organism evidence="2 3">
    <name type="scientific">Corynebacterium genitalium ATCC 33030</name>
    <dbReference type="NCBI Taxonomy" id="585529"/>
    <lineage>
        <taxon>Bacteria</taxon>
        <taxon>Bacillati</taxon>
        <taxon>Actinomycetota</taxon>
        <taxon>Actinomycetes</taxon>
        <taxon>Mycobacteriales</taxon>
        <taxon>Corynebacteriaceae</taxon>
        <taxon>Corynebacterium</taxon>
    </lineage>
</organism>
<evidence type="ECO:0000313" key="3">
    <source>
        <dbReference type="Proteomes" id="UP000004208"/>
    </source>
</evidence>
<dbReference type="HOGENOM" id="CLU_2301055_0_0_11"/>
<protein>
    <submittedName>
        <fullName evidence="2">Uncharacterized protein</fullName>
    </submittedName>
</protein>
<dbReference type="EMBL" id="ACLJ02000001">
    <property type="protein sequence ID" value="EFK55112.1"/>
    <property type="molecule type" value="Genomic_DNA"/>
</dbReference>